<dbReference type="Proteomes" id="UP000235786">
    <property type="component" value="Unassembled WGS sequence"/>
</dbReference>
<protein>
    <recommendedName>
        <fullName evidence="3">Fungal N-terminal domain-containing protein</fullName>
    </recommendedName>
</protein>
<proteinExistence type="predicted"/>
<dbReference type="AlphaFoldDB" id="A0A2J6RP21"/>
<dbReference type="EMBL" id="KZ613945">
    <property type="protein sequence ID" value="PMD40258.1"/>
    <property type="molecule type" value="Genomic_DNA"/>
</dbReference>
<keyword evidence="2" id="KW-1185">Reference proteome</keyword>
<name>A0A2J6RP21_HYAVF</name>
<feature type="non-terminal residue" evidence="1">
    <location>
        <position position="232"/>
    </location>
</feature>
<gene>
    <name evidence="1" type="ORF">L207DRAFT_409576</name>
</gene>
<evidence type="ECO:0000313" key="1">
    <source>
        <dbReference type="EMBL" id="PMD40258.1"/>
    </source>
</evidence>
<organism evidence="1 2">
    <name type="scientific">Hyaloscypha variabilis (strain UAMH 11265 / GT02V1 / F)</name>
    <name type="common">Meliniomyces variabilis</name>
    <dbReference type="NCBI Taxonomy" id="1149755"/>
    <lineage>
        <taxon>Eukaryota</taxon>
        <taxon>Fungi</taxon>
        <taxon>Dikarya</taxon>
        <taxon>Ascomycota</taxon>
        <taxon>Pezizomycotina</taxon>
        <taxon>Leotiomycetes</taxon>
        <taxon>Helotiales</taxon>
        <taxon>Hyaloscyphaceae</taxon>
        <taxon>Hyaloscypha</taxon>
        <taxon>Hyaloscypha variabilis</taxon>
    </lineage>
</organism>
<evidence type="ECO:0008006" key="3">
    <source>
        <dbReference type="Google" id="ProtNLM"/>
    </source>
</evidence>
<sequence length="232" mass="26379">MSFGYAIGDFLLLTQIAWNVVQNSRKACGAHDELTSEVTSLHIVLRRLQVEVSKPNSILTQSDDSLNRIEELAQLSSDCRRVLKTLDGILEKYNALSEEKRGVMKLWKRVQFRNGEMLDLADLRLKVSTSTSALTLFLNMLLIGSQGKVESYMESQGDELRQMRRSLNWITAEMQAKAPKAGEGSILTTYAGDDKAVWKDFRRELLKEGFSCEVLQRHKQTIKDYVMELGSR</sequence>
<accession>A0A2J6RP21</accession>
<dbReference type="OrthoDB" id="7464126at2759"/>
<evidence type="ECO:0000313" key="2">
    <source>
        <dbReference type="Proteomes" id="UP000235786"/>
    </source>
</evidence>
<reference evidence="1 2" key="1">
    <citation type="submission" date="2016-04" db="EMBL/GenBank/DDBJ databases">
        <title>A degradative enzymes factory behind the ericoid mycorrhizal symbiosis.</title>
        <authorList>
            <consortium name="DOE Joint Genome Institute"/>
            <person name="Martino E."/>
            <person name="Morin E."/>
            <person name="Grelet G."/>
            <person name="Kuo A."/>
            <person name="Kohler A."/>
            <person name="Daghino S."/>
            <person name="Barry K."/>
            <person name="Choi C."/>
            <person name="Cichocki N."/>
            <person name="Clum A."/>
            <person name="Copeland A."/>
            <person name="Hainaut M."/>
            <person name="Haridas S."/>
            <person name="Labutti K."/>
            <person name="Lindquist E."/>
            <person name="Lipzen A."/>
            <person name="Khouja H.-R."/>
            <person name="Murat C."/>
            <person name="Ohm R."/>
            <person name="Olson A."/>
            <person name="Spatafora J."/>
            <person name="Veneault-Fourrey C."/>
            <person name="Henrissat B."/>
            <person name="Grigoriev I."/>
            <person name="Martin F."/>
            <person name="Perotto S."/>
        </authorList>
    </citation>
    <scope>NUCLEOTIDE SEQUENCE [LARGE SCALE GENOMIC DNA]</scope>
    <source>
        <strain evidence="1 2">F</strain>
    </source>
</reference>